<name>A0AAV8UYA4_9RHOD</name>
<evidence type="ECO:0000256" key="2">
    <source>
        <dbReference type="ARBA" id="ARBA00022741"/>
    </source>
</evidence>
<dbReference type="PANTHER" id="PTHR20858:SF17">
    <property type="entry name" value="HYDROXYMETHYLPYRIMIDINE_PHOSPHOMETHYLPYRIMIDINE KINASE THI20-RELATED"/>
    <property type="match status" value="1"/>
</dbReference>
<dbReference type="NCBIfam" id="TIGR00097">
    <property type="entry name" value="HMP-P_kinase"/>
    <property type="match status" value="1"/>
</dbReference>
<dbReference type="GO" id="GO:0008902">
    <property type="term" value="F:hydroxymethylpyrimidine kinase activity"/>
    <property type="evidence" value="ECO:0007669"/>
    <property type="project" value="TreeGrafter"/>
</dbReference>
<dbReference type="Pfam" id="PF08543">
    <property type="entry name" value="Phos_pyr_kin"/>
    <property type="match status" value="1"/>
</dbReference>
<dbReference type="GO" id="GO:0009228">
    <property type="term" value="P:thiamine biosynthetic process"/>
    <property type="evidence" value="ECO:0007669"/>
    <property type="project" value="InterPro"/>
</dbReference>
<dbReference type="InterPro" id="IPR029056">
    <property type="entry name" value="Ribokinase-like"/>
</dbReference>
<proteinExistence type="predicted"/>
<feature type="domain" description="Pyridoxamine kinase/Phosphomethylpyrimidine kinase" evidence="5">
    <location>
        <begin position="11"/>
        <end position="261"/>
    </location>
</feature>
<dbReference type="AlphaFoldDB" id="A0AAV8UYA4"/>
<evidence type="ECO:0000256" key="3">
    <source>
        <dbReference type="ARBA" id="ARBA00022777"/>
    </source>
</evidence>
<comment type="caution">
    <text evidence="6">The sequence shown here is derived from an EMBL/GenBank/DDBJ whole genome shotgun (WGS) entry which is preliminary data.</text>
</comment>
<dbReference type="GO" id="GO:0005829">
    <property type="term" value="C:cytosol"/>
    <property type="evidence" value="ECO:0007669"/>
    <property type="project" value="TreeGrafter"/>
</dbReference>
<evidence type="ECO:0000256" key="4">
    <source>
        <dbReference type="ARBA" id="ARBA00022840"/>
    </source>
</evidence>
<keyword evidence="2" id="KW-0547">Nucleotide-binding</keyword>
<protein>
    <recommendedName>
        <fullName evidence="5">Pyridoxamine kinase/Phosphomethylpyrimidine kinase domain-containing protein</fullName>
    </recommendedName>
</protein>
<dbReference type="SUPFAM" id="SSF53613">
    <property type="entry name" value="Ribokinase-like"/>
    <property type="match status" value="1"/>
</dbReference>
<keyword evidence="3" id="KW-0418">Kinase</keyword>
<dbReference type="InterPro" id="IPR013749">
    <property type="entry name" value="PM/HMP-P_kinase-1"/>
</dbReference>
<organism evidence="6 7">
    <name type="scientific">Rhodosorus marinus</name>
    <dbReference type="NCBI Taxonomy" id="101924"/>
    <lineage>
        <taxon>Eukaryota</taxon>
        <taxon>Rhodophyta</taxon>
        <taxon>Stylonematophyceae</taxon>
        <taxon>Stylonematales</taxon>
        <taxon>Stylonemataceae</taxon>
        <taxon>Rhodosorus</taxon>
    </lineage>
</organism>
<dbReference type="Proteomes" id="UP001157974">
    <property type="component" value="Unassembled WGS sequence"/>
</dbReference>
<dbReference type="InterPro" id="IPR004399">
    <property type="entry name" value="HMP/HMP-P_kinase_dom"/>
</dbReference>
<keyword evidence="4" id="KW-0067">ATP-binding</keyword>
<dbReference type="PANTHER" id="PTHR20858">
    <property type="entry name" value="PHOSPHOMETHYLPYRIMIDINE KINASE"/>
    <property type="match status" value="1"/>
</dbReference>
<dbReference type="FunFam" id="3.40.1190.20:FF:000003">
    <property type="entry name" value="Phosphomethylpyrimidine kinase ThiD"/>
    <property type="match status" value="1"/>
</dbReference>
<accession>A0AAV8UYA4</accession>
<reference evidence="6 7" key="1">
    <citation type="journal article" date="2023" name="Nat. Commun.">
        <title>Origin of minicircular mitochondrial genomes in red algae.</title>
        <authorList>
            <person name="Lee Y."/>
            <person name="Cho C.H."/>
            <person name="Lee Y.M."/>
            <person name="Park S.I."/>
            <person name="Yang J.H."/>
            <person name="West J.A."/>
            <person name="Bhattacharya D."/>
            <person name="Yoon H.S."/>
        </authorList>
    </citation>
    <scope>NUCLEOTIDE SEQUENCE [LARGE SCALE GENOMIC DNA]</scope>
    <source>
        <strain evidence="6 7">CCMP1338</strain>
        <tissue evidence="6">Whole cell</tissue>
    </source>
</reference>
<evidence type="ECO:0000313" key="7">
    <source>
        <dbReference type="Proteomes" id="UP001157974"/>
    </source>
</evidence>
<dbReference type="CDD" id="cd01169">
    <property type="entry name" value="HMPP_kinase"/>
    <property type="match status" value="1"/>
</dbReference>
<dbReference type="GO" id="GO:0005524">
    <property type="term" value="F:ATP binding"/>
    <property type="evidence" value="ECO:0007669"/>
    <property type="project" value="UniProtKB-KW"/>
</dbReference>
<evidence type="ECO:0000313" key="6">
    <source>
        <dbReference type="EMBL" id="KAJ8906613.1"/>
    </source>
</evidence>
<keyword evidence="1" id="KW-0808">Transferase</keyword>
<dbReference type="EMBL" id="JAMWBK010000003">
    <property type="protein sequence ID" value="KAJ8906613.1"/>
    <property type="molecule type" value="Genomic_DNA"/>
</dbReference>
<gene>
    <name evidence="6" type="ORF">NDN08_003106</name>
</gene>
<dbReference type="Gene3D" id="3.40.1190.20">
    <property type="match status" value="1"/>
</dbReference>
<keyword evidence="7" id="KW-1185">Reference proteome</keyword>
<sequence>MKRVLTIAGSDSGGGAGIQADLKTFVANGVYGMSVVTALTAQNTMGTHGIHPVPIEFIRDQFNAVATDIGFDAVKTGMLANQRVIREVAGLLASSKPAHLVVDPVMVATSGSKLLEDDACSVLKSELLPLATLLTPNMPEASALLGREVVSNEDAKGAAYDLQKFIQGSGGTGAVLVKGGHAENSDASVDILYDGNEFQAFAAPRLNTRSTHGTGCTLASACAAWLARGESIPSAVERAKQYVYEAMSNAEPLGKGQGPLNHGYMFKS</sequence>
<dbReference type="GO" id="GO:0008972">
    <property type="term" value="F:phosphomethylpyrimidine kinase activity"/>
    <property type="evidence" value="ECO:0007669"/>
    <property type="project" value="InterPro"/>
</dbReference>
<evidence type="ECO:0000259" key="5">
    <source>
        <dbReference type="Pfam" id="PF08543"/>
    </source>
</evidence>
<evidence type="ECO:0000256" key="1">
    <source>
        <dbReference type="ARBA" id="ARBA00022679"/>
    </source>
</evidence>